<keyword evidence="2" id="KW-0472">Membrane</keyword>
<evidence type="ECO:0000256" key="1">
    <source>
        <dbReference type="ARBA" id="ARBA00022737"/>
    </source>
</evidence>
<dbReference type="InterPro" id="IPR007742">
    <property type="entry name" value="NosD_dom"/>
</dbReference>
<dbReference type="NCBIfam" id="NF033507">
    <property type="entry name" value="Loki-CTERM"/>
    <property type="match status" value="1"/>
</dbReference>
<comment type="caution">
    <text evidence="4">The sequence shown here is derived from an EMBL/GenBank/DDBJ whole genome shotgun (WGS) entry which is preliminary data.</text>
</comment>
<sequence length="476" mass="52872">MKSNAKSKIIILITLGIIFIFSLIITTNLSLITSSYNKNSDYSDDNTSYNENLKISKISEKIHIDNNWTAAKSVGIVTGSGTYSDPYIIEDLVIDAGGSGSGILIENSDVYFKIENCTVYNSGLNTDAGIKMNNVNNSQLLENSILFNQFGIFLNYSYDNLISGNLITNNSYFGIALDFSDNNIITENRVKNHTAFSQFGISLSISKYNLISDNLVQYNYHGIGIVPRGIFPLSHISYNNTIWNNTVNYNEVGIYLSGKFGGCQNNTILENNVNSNNEYGIQVIKSKGIDIKKNLIYNNLKDGLFIATSDNCEIINNTIENNENNGINAYYSHDNLYIRNVIRNNLKIGISFAFTQYSNLLYENWFIENTINAQDNGTDNQWDNGITGNYWDDYSGSDADGNGIGDVPYYITGSAGSQDNFPLIKYPGSTPQEGGGIPGYNLFLLLGILSIVVIILRKKIKRLHQEKGRASQIVAI</sequence>
<feature type="domain" description="Carbohydrate-binding/sugar hydrolysis" evidence="3">
    <location>
        <begin position="72"/>
        <end position="226"/>
    </location>
</feature>
<dbReference type="Pfam" id="PF13229">
    <property type="entry name" value="Beta_helix"/>
    <property type="match status" value="1"/>
</dbReference>
<dbReference type="EMBL" id="LAZR01014861">
    <property type="protein sequence ID" value="KKM15624.1"/>
    <property type="molecule type" value="Genomic_DNA"/>
</dbReference>
<dbReference type="InterPro" id="IPR022441">
    <property type="entry name" value="Para_beta_helix_rpt-2"/>
</dbReference>
<dbReference type="InterPro" id="IPR006633">
    <property type="entry name" value="Carb-bd_sugar_hydrolysis-dom"/>
</dbReference>
<dbReference type="SMART" id="SM00722">
    <property type="entry name" value="CASH"/>
    <property type="match status" value="2"/>
</dbReference>
<dbReference type="SMART" id="SM00710">
    <property type="entry name" value="PbH1"/>
    <property type="match status" value="11"/>
</dbReference>
<dbReference type="Pfam" id="PF05048">
    <property type="entry name" value="NosD"/>
    <property type="match status" value="1"/>
</dbReference>
<dbReference type="AlphaFoldDB" id="A0A0F9I7G8"/>
<evidence type="ECO:0000259" key="3">
    <source>
        <dbReference type="SMART" id="SM00722"/>
    </source>
</evidence>
<dbReference type="InterPro" id="IPR012334">
    <property type="entry name" value="Pectin_lyas_fold"/>
</dbReference>
<accession>A0A0F9I7G8</accession>
<dbReference type="Gene3D" id="2.160.20.10">
    <property type="entry name" value="Single-stranded right-handed beta-helix, Pectin lyase-like"/>
    <property type="match status" value="2"/>
</dbReference>
<protein>
    <recommendedName>
        <fullName evidence="3">Carbohydrate-binding/sugar hydrolysis domain-containing protein</fullName>
    </recommendedName>
</protein>
<keyword evidence="2" id="KW-1133">Transmembrane helix</keyword>
<keyword evidence="1" id="KW-0677">Repeat</keyword>
<dbReference type="SUPFAM" id="SSF51126">
    <property type="entry name" value="Pectin lyase-like"/>
    <property type="match status" value="1"/>
</dbReference>
<feature type="transmembrane region" description="Helical" evidence="2">
    <location>
        <begin position="437"/>
        <end position="456"/>
    </location>
</feature>
<feature type="domain" description="Carbohydrate-binding/sugar hydrolysis" evidence="3">
    <location>
        <begin position="236"/>
        <end position="420"/>
    </location>
</feature>
<dbReference type="InterPro" id="IPR011050">
    <property type="entry name" value="Pectin_lyase_fold/virulence"/>
</dbReference>
<organism evidence="4">
    <name type="scientific">marine sediment metagenome</name>
    <dbReference type="NCBI Taxonomy" id="412755"/>
    <lineage>
        <taxon>unclassified sequences</taxon>
        <taxon>metagenomes</taxon>
        <taxon>ecological metagenomes</taxon>
    </lineage>
</organism>
<gene>
    <name evidence="4" type="ORF">LCGC14_1694160</name>
</gene>
<dbReference type="NCBIfam" id="TIGR03804">
    <property type="entry name" value="para_beta_helix"/>
    <property type="match status" value="2"/>
</dbReference>
<name>A0A0F9I7G8_9ZZZZ</name>
<proteinExistence type="predicted"/>
<dbReference type="InterPro" id="IPR006626">
    <property type="entry name" value="PbH1"/>
</dbReference>
<feature type="transmembrane region" description="Helical" evidence="2">
    <location>
        <begin position="9"/>
        <end position="31"/>
    </location>
</feature>
<reference evidence="4" key="1">
    <citation type="journal article" date="2015" name="Nature">
        <title>Complex archaea that bridge the gap between prokaryotes and eukaryotes.</title>
        <authorList>
            <person name="Spang A."/>
            <person name="Saw J.H."/>
            <person name="Jorgensen S.L."/>
            <person name="Zaremba-Niedzwiedzka K."/>
            <person name="Martijn J."/>
            <person name="Lind A.E."/>
            <person name="van Eijk R."/>
            <person name="Schleper C."/>
            <person name="Guy L."/>
            <person name="Ettema T.J."/>
        </authorList>
    </citation>
    <scope>NUCLEOTIDE SEQUENCE</scope>
</reference>
<evidence type="ECO:0000313" key="4">
    <source>
        <dbReference type="EMBL" id="KKM15624.1"/>
    </source>
</evidence>
<keyword evidence="2" id="KW-0812">Transmembrane</keyword>
<evidence type="ECO:0000256" key="2">
    <source>
        <dbReference type="SAM" id="Phobius"/>
    </source>
</evidence>
<dbReference type="InterPro" id="IPR039448">
    <property type="entry name" value="Beta_helix"/>
</dbReference>